<sequence>MEVVEDMEELEMENLTSGTIIPFSEVTILTALVFALVVIRGTSLLYFKYVQNAAIQKKKNVTLVVLGDIGRSPRMQYHALSFSRNGWHVDFVGYDGSTPMTAITDNKNIKIHHISHPWRLPEFFPKILFLLYAPIKVYAQMLTLYWTLLWRINSPDFVLVQNPPSIPTLLIVQFVVWLRQTNLIVDWHNFGYTILALRLGEDNSVVKFAKWHEKVWGRRAVAHLTVTAAMHRELLYKWEVDGKVATLYDRPPQHFRRLELDEIHEFFSRINLEDIITLQSTGSSTFLTDSSSDSSTLFTHKPSPQEPARFRSDRPILIVSSTSWTADEDFSILLRAAQKFDEVAKSGGAKTFPKLLFVITGNGPLKEKYMQDISRLPLQHVRIVTMWLTAEDYPLLLGSADLGISLHKSSSGMDLPMKVVDMFGCGLPVCAVNFQCLDELVRHNKNGLIFNDAEELAKQLIDLFADYPVNASKLDSMREHIKDFQKERWDSNWDRVVLPILSEED</sequence>
<dbReference type="EMBL" id="CAJVPS010000320">
    <property type="protein sequence ID" value="CAG8476363.1"/>
    <property type="molecule type" value="Genomic_DNA"/>
</dbReference>
<keyword evidence="6" id="KW-0808">Transferase</keyword>
<dbReference type="PANTHER" id="PTHR13036">
    <property type="entry name" value="BETA1,4 MANNOSYLTRANSFERASE"/>
    <property type="match status" value="1"/>
</dbReference>
<evidence type="ECO:0000313" key="13">
    <source>
        <dbReference type="EMBL" id="CAG8476363.1"/>
    </source>
</evidence>
<evidence type="ECO:0000256" key="10">
    <source>
        <dbReference type="ARBA" id="ARBA00023136"/>
    </source>
</evidence>
<dbReference type="SUPFAM" id="SSF53756">
    <property type="entry name" value="UDP-Glycosyltransferase/glycogen phosphorylase"/>
    <property type="match status" value="1"/>
</dbReference>
<evidence type="ECO:0000256" key="7">
    <source>
        <dbReference type="ARBA" id="ARBA00022692"/>
    </source>
</evidence>
<evidence type="ECO:0000256" key="4">
    <source>
        <dbReference type="ARBA" id="ARBA00015841"/>
    </source>
</evidence>
<keyword evidence="8" id="KW-0256">Endoplasmic reticulum</keyword>
<evidence type="ECO:0000256" key="5">
    <source>
        <dbReference type="ARBA" id="ARBA00022676"/>
    </source>
</evidence>
<dbReference type="GO" id="GO:0005789">
    <property type="term" value="C:endoplasmic reticulum membrane"/>
    <property type="evidence" value="ECO:0007669"/>
    <property type="project" value="UniProtKB-SubCell"/>
</dbReference>
<keyword evidence="10 12" id="KW-0472">Membrane</keyword>
<name>A0A9N8ZAB0_9GLOM</name>
<dbReference type="InterPro" id="IPR026051">
    <property type="entry name" value="ALG1-like"/>
</dbReference>
<comment type="caution">
    <text evidence="13">The sequence shown here is derived from an EMBL/GenBank/DDBJ whole genome shotgun (WGS) entry which is preliminary data.</text>
</comment>
<evidence type="ECO:0000256" key="6">
    <source>
        <dbReference type="ARBA" id="ARBA00022679"/>
    </source>
</evidence>
<feature type="transmembrane region" description="Helical" evidence="12">
    <location>
        <begin position="20"/>
        <end position="39"/>
    </location>
</feature>
<dbReference type="Proteomes" id="UP000789508">
    <property type="component" value="Unassembled WGS sequence"/>
</dbReference>
<evidence type="ECO:0000256" key="11">
    <source>
        <dbReference type="ARBA" id="ARBA00024899"/>
    </source>
</evidence>
<protein>
    <recommendedName>
        <fullName evidence="4">Chitobiosyldiphosphodolichol beta-mannosyltransferase</fullName>
        <ecNumber evidence="3">2.4.1.142</ecNumber>
    </recommendedName>
</protein>
<dbReference type="GO" id="GO:0004578">
    <property type="term" value="F:chitobiosyldiphosphodolichol beta-mannosyltransferase activity"/>
    <property type="evidence" value="ECO:0007669"/>
    <property type="project" value="UniProtKB-EC"/>
</dbReference>
<evidence type="ECO:0000256" key="1">
    <source>
        <dbReference type="ARBA" id="ARBA00004389"/>
    </source>
</evidence>
<evidence type="ECO:0000256" key="3">
    <source>
        <dbReference type="ARBA" id="ARBA00012611"/>
    </source>
</evidence>
<evidence type="ECO:0000256" key="2">
    <source>
        <dbReference type="ARBA" id="ARBA00004922"/>
    </source>
</evidence>
<keyword evidence="7 12" id="KW-0812">Transmembrane</keyword>
<dbReference type="Pfam" id="PF13692">
    <property type="entry name" value="Glyco_trans_1_4"/>
    <property type="match status" value="1"/>
</dbReference>
<evidence type="ECO:0000256" key="12">
    <source>
        <dbReference type="SAM" id="Phobius"/>
    </source>
</evidence>
<keyword evidence="14" id="KW-1185">Reference proteome</keyword>
<keyword evidence="9 12" id="KW-1133">Transmembrane helix</keyword>
<organism evidence="13 14">
    <name type="scientific">Ambispora leptoticha</name>
    <dbReference type="NCBI Taxonomy" id="144679"/>
    <lineage>
        <taxon>Eukaryota</taxon>
        <taxon>Fungi</taxon>
        <taxon>Fungi incertae sedis</taxon>
        <taxon>Mucoromycota</taxon>
        <taxon>Glomeromycotina</taxon>
        <taxon>Glomeromycetes</taxon>
        <taxon>Archaeosporales</taxon>
        <taxon>Ambisporaceae</taxon>
        <taxon>Ambispora</taxon>
    </lineage>
</organism>
<proteinExistence type="predicted"/>
<dbReference type="AlphaFoldDB" id="A0A9N8ZAB0"/>
<reference evidence="13" key="1">
    <citation type="submission" date="2021-06" db="EMBL/GenBank/DDBJ databases">
        <authorList>
            <person name="Kallberg Y."/>
            <person name="Tangrot J."/>
            <person name="Rosling A."/>
        </authorList>
    </citation>
    <scope>NUCLEOTIDE SEQUENCE</scope>
    <source>
        <strain evidence="13">FL130A</strain>
    </source>
</reference>
<keyword evidence="5" id="KW-0328">Glycosyltransferase</keyword>
<gene>
    <name evidence="13" type="ORF">ALEPTO_LOCUS2260</name>
</gene>
<evidence type="ECO:0000256" key="9">
    <source>
        <dbReference type="ARBA" id="ARBA00022989"/>
    </source>
</evidence>
<accession>A0A9N8ZAB0</accession>
<comment type="pathway">
    <text evidence="2">Protein modification; protein glycosylation.</text>
</comment>
<comment type="function">
    <text evidence="11">Participates in the formation of the lipid-linked precursor oligosaccharide for N-glycosylation. Involved in assembling the dolichol-pyrophosphate-GlcNAc(2)-Man(5) intermediate on the cytoplasmic surface of the ER.</text>
</comment>
<comment type="subcellular location">
    <subcellularLocation>
        <location evidence="1">Endoplasmic reticulum membrane</location>
        <topology evidence="1">Single-pass membrane protein</topology>
    </subcellularLocation>
</comment>
<dbReference type="PANTHER" id="PTHR13036:SF0">
    <property type="entry name" value="CHITOBIOSYLDIPHOSPHODOLICHOL BETA-MANNOSYLTRANSFERASE"/>
    <property type="match status" value="1"/>
</dbReference>
<dbReference type="Gene3D" id="3.40.50.2000">
    <property type="entry name" value="Glycogen Phosphorylase B"/>
    <property type="match status" value="1"/>
</dbReference>
<feature type="transmembrane region" description="Helical" evidence="12">
    <location>
        <begin position="127"/>
        <end position="148"/>
    </location>
</feature>
<dbReference type="OrthoDB" id="614844at2759"/>
<evidence type="ECO:0000313" key="14">
    <source>
        <dbReference type="Proteomes" id="UP000789508"/>
    </source>
</evidence>
<dbReference type="EC" id="2.4.1.142" evidence="3"/>
<evidence type="ECO:0000256" key="8">
    <source>
        <dbReference type="ARBA" id="ARBA00022824"/>
    </source>
</evidence>